<dbReference type="PANTHER" id="PTHR28626:SF3">
    <property type="entry name" value="SRR1-LIKE PROTEIN"/>
    <property type="match status" value="1"/>
</dbReference>
<comment type="similarity">
    <text evidence="1">Belongs to the SRR1 family.</text>
</comment>
<evidence type="ECO:0000256" key="2">
    <source>
        <dbReference type="SAM" id="MobiDB-lite"/>
    </source>
</evidence>
<evidence type="ECO:0000259" key="3">
    <source>
        <dbReference type="Pfam" id="PF07985"/>
    </source>
</evidence>
<feature type="region of interest" description="Disordered" evidence="2">
    <location>
        <begin position="238"/>
        <end position="276"/>
    </location>
</feature>
<dbReference type="GO" id="GO:0005737">
    <property type="term" value="C:cytoplasm"/>
    <property type="evidence" value="ECO:0007669"/>
    <property type="project" value="TreeGrafter"/>
</dbReference>
<organism evidence="4">
    <name type="scientific">Nyssomyia neivai</name>
    <dbReference type="NCBI Taxonomy" id="330878"/>
    <lineage>
        <taxon>Eukaryota</taxon>
        <taxon>Metazoa</taxon>
        <taxon>Ecdysozoa</taxon>
        <taxon>Arthropoda</taxon>
        <taxon>Hexapoda</taxon>
        <taxon>Insecta</taxon>
        <taxon>Pterygota</taxon>
        <taxon>Neoptera</taxon>
        <taxon>Endopterygota</taxon>
        <taxon>Diptera</taxon>
        <taxon>Nematocera</taxon>
        <taxon>Psychodoidea</taxon>
        <taxon>Psychodidae</taxon>
        <taxon>Nyssomyia</taxon>
    </lineage>
</organism>
<dbReference type="EMBL" id="GFDF01010646">
    <property type="protein sequence ID" value="JAV03438.1"/>
    <property type="molecule type" value="Transcribed_RNA"/>
</dbReference>
<dbReference type="AlphaFoldDB" id="A0A1L8DAE6"/>
<reference evidence="4" key="1">
    <citation type="submission" date="2016-12" db="EMBL/GenBank/DDBJ databases">
        <title>An insight into the sialome and mialome of the sand fly, Nyssomyia neivai.</title>
        <authorList>
            <person name="Sebastian V."/>
            <person name="Goulart T.M."/>
            <person name="Oliveira W."/>
            <person name="Calvo E."/>
            <person name="Oliveira L.F."/>
            <person name="Pinto M.C."/>
            <person name="Rosselino A.M."/>
            <person name="Ribeiro J.M."/>
        </authorList>
    </citation>
    <scope>NUCLEOTIDE SEQUENCE</scope>
</reference>
<evidence type="ECO:0000313" key="4">
    <source>
        <dbReference type="EMBL" id="JAV03438.1"/>
    </source>
</evidence>
<evidence type="ECO:0000256" key="1">
    <source>
        <dbReference type="ARBA" id="ARBA00009856"/>
    </source>
</evidence>
<feature type="domain" description="SRR1-like" evidence="3">
    <location>
        <begin position="63"/>
        <end position="228"/>
    </location>
</feature>
<name>A0A1L8DAE6_9DIPT</name>
<dbReference type="InterPro" id="IPR040044">
    <property type="entry name" value="SRR1L"/>
</dbReference>
<protein>
    <submittedName>
        <fullName evidence="4">Putative srr1-like protein isoform x1</fullName>
    </submittedName>
</protein>
<feature type="compositionally biased region" description="Polar residues" evidence="2">
    <location>
        <begin position="258"/>
        <end position="267"/>
    </location>
</feature>
<dbReference type="InterPro" id="IPR012942">
    <property type="entry name" value="SRR1-like"/>
</dbReference>
<accession>A0A1L8DAE6</accession>
<dbReference type="GO" id="GO:0005634">
    <property type="term" value="C:nucleus"/>
    <property type="evidence" value="ECO:0007669"/>
    <property type="project" value="TreeGrafter"/>
</dbReference>
<proteinExistence type="inferred from homology"/>
<sequence>MGKTRKKYSRNYYKSAKLPPCDFLDSDTDLVPKEVIKRINSTKLDLEVSSFFTETLRTLKSVQEANPHLVVINKIVCFGLGHFAWCPASRNQLALITLIREHLKVQEILFQDPIFTPKEVEILKLLGFSVIPGNLEGKFDTEDKKYLFYLPHCPKQLTNNLLWTNWGSRLSNILLLCNSFSGVLTSGPATSLRIDAGLIIKAEKFTEEIPLKNTFTFTDVFNDTSIHIFPQKKLEEITETSWNDRGPEPEYTDPELITSASQNNNGISREDTEIPA</sequence>
<dbReference type="Pfam" id="PF07985">
    <property type="entry name" value="SRR1"/>
    <property type="match status" value="1"/>
</dbReference>
<dbReference type="PANTHER" id="PTHR28626">
    <property type="entry name" value="SRR1-LIKE PROTEIN"/>
    <property type="match status" value="1"/>
</dbReference>